<dbReference type="PANTHER" id="PTHR42803">
    <property type="entry name" value="ACYL-COA DEHYDROGENASE"/>
    <property type="match status" value="1"/>
</dbReference>
<dbReference type="PANTHER" id="PTHR42803:SF1">
    <property type="entry name" value="BROAD-SPECIFICITY LINEAR ACYL-COA DEHYDROGENASE FADE5"/>
    <property type="match status" value="1"/>
</dbReference>
<name>A0A418X832_9PSED</name>
<protein>
    <recommendedName>
        <fullName evidence="3">Acyl-CoA dehydrogenase</fullName>
    </recommendedName>
</protein>
<dbReference type="SUPFAM" id="SSF56645">
    <property type="entry name" value="Acyl-CoA dehydrogenase NM domain-like"/>
    <property type="match status" value="1"/>
</dbReference>
<dbReference type="InterPro" id="IPR052166">
    <property type="entry name" value="Diverse_Acyl-CoA_DH"/>
</dbReference>
<dbReference type="GO" id="GO:0016627">
    <property type="term" value="F:oxidoreductase activity, acting on the CH-CH group of donors"/>
    <property type="evidence" value="ECO:0007669"/>
    <property type="project" value="InterPro"/>
</dbReference>
<proteinExistence type="predicted"/>
<dbReference type="Proteomes" id="UP000284021">
    <property type="component" value="Unassembled WGS sequence"/>
</dbReference>
<sequence>MLQYQAPLEEFNFLAHKVLRLSELLPLLPEHHHIDADLFRATLEVGAELTQEQLLPLNGSGDAEGCRLEHGGVITPQGFKSAYRLFYENGWPALTVPLSIGGQGFHQGAASASSCDEICLRSTTMSF</sequence>
<reference evidence="1 2" key="1">
    <citation type="submission" date="2018-09" db="EMBL/GenBank/DDBJ databases">
        <authorList>
            <person name="Zhu H."/>
        </authorList>
    </citation>
    <scope>NUCLEOTIDE SEQUENCE [LARGE SCALE GENOMIC DNA]</scope>
    <source>
        <strain evidence="1 2">K1S02-6</strain>
    </source>
</reference>
<evidence type="ECO:0008006" key="3">
    <source>
        <dbReference type="Google" id="ProtNLM"/>
    </source>
</evidence>
<dbReference type="InterPro" id="IPR009100">
    <property type="entry name" value="AcylCoA_DH/oxidase_NM_dom_sf"/>
</dbReference>
<accession>A0A418X832</accession>
<evidence type="ECO:0000313" key="1">
    <source>
        <dbReference type="EMBL" id="RJG08620.1"/>
    </source>
</evidence>
<dbReference type="AlphaFoldDB" id="A0A418X832"/>
<dbReference type="EMBL" id="QYUR01000008">
    <property type="protein sequence ID" value="RJG08620.1"/>
    <property type="molecule type" value="Genomic_DNA"/>
</dbReference>
<keyword evidence="2" id="KW-1185">Reference proteome</keyword>
<gene>
    <name evidence="1" type="ORF">D3879_22195</name>
</gene>
<organism evidence="1 2">
    <name type="scientific">Pseudomonas cavernicola</name>
    <dbReference type="NCBI Taxonomy" id="2320866"/>
    <lineage>
        <taxon>Bacteria</taxon>
        <taxon>Pseudomonadati</taxon>
        <taxon>Pseudomonadota</taxon>
        <taxon>Gammaproteobacteria</taxon>
        <taxon>Pseudomonadales</taxon>
        <taxon>Pseudomonadaceae</taxon>
        <taxon>Pseudomonas</taxon>
    </lineage>
</organism>
<comment type="caution">
    <text evidence="1">The sequence shown here is derived from an EMBL/GenBank/DDBJ whole genome shotgun (WGS) entry which is preliminary data.</text>
</comment>
<evidence type="ECO:0000313" key="2">
    <source>
        <dbReference type="Proteomes" id="UP000284021"/>
    </source>
</evidence>